<keyword evidence="1" id="KW-1133">Transmembrane helix</keyword>
<dbReference type="Proteomes" id="UP000637299">
    <property type="component" value="Unassembled WGS sequence"/>
</dbReference>
<evidence type="ECO:0000313" key="2">
    <source>
        <dbReference type="EMBL" id="MBD8084579.1"/>
    </source>
</evidence>
<evidence type="ECO:0000313" key="3">
    <source>
        <dbReference type="Proteomes" id="UP000637299"/>
    </source>
</evidence>
<comment type="caution">
    <text evidence="2">The sequence shown here is derived from an EMBL/GenBank/DDBJ whole genome shotgun (WGS) entry which is preliminary data.</text>
</comment>
<organism evidence="2 3">
    <name type="scientific">Chryseobacterium caseinilyticum</name>
    <dbReference type="NCBI Taxonomy" id="2771428"/>
    <lineage>
        <taxon>Bacteria</taxon>
        <taxon>Pseudomonadati</taxon>
        <taxon>Bacteroidota</taxon>
        <taxon>Flavobacteriia</taxon>
        <taxon>Flavobacteriales</taxon>
        <taxon>Weeksellaceae</taxon>
        <taxon>Chryseobacterium group</taxon>
        <taxon>Chryseobacterium</taxon>
    </lineage>
</organism>
<name>A0ABR8ZH04_9FLAO</name>
<dbReference type="EMBL" id="JACYFS010000012">
    <property type="protein sequence ID" value="MBD8084579.1"/>
    <property type="molecule type" value="Genomic_DNA"/>
</dbReference>
<reference evidence="2 3" key="1">
    <citation type="submission" date="2020-09" db="EMBL/GenBank/DDBJ databases">
        <title>Genome seq and assembly of Chryseobacterium sp.</title>
        <authorList>
            <person name="Chhetri G."/>
        </authorList>
    </citation>
    <scope>NUCLEOTIDE SEQUENCE [LARGE SCALE GENOMIC DNA]</scope>
    <source>
        <strain evidence="2 3">GCR10</strain>
    </source>
</reference>
<protein>
    <submittedName>
        <fullName evidence="2">Nitrogen regulatory IIA protein</fullName>
    </submittedName>
</protein>
<keyword evidence="1" id="KW-0812">Transmembrane</keyword>
<sequence>MKKFRKTVDQYIRQAEQKWKALPEKRQRQFTKVFLAAYTLLTVCVFVQIWMNGANGKNIPIGGHINNIPAGIQPMNQSLKTTSITNIQK</sequence>
<evidence type="ECO:0000256" key="1">
    <source>
        <dbReference type="SAM" id="Phobius"/>
    </source>
</evidence>
<keyword evidence="1" id="KW-0472">Membrane</keyword>
<proteinExistence type="predicted"/>
<accession>A0ABR8ZH04</accession>
<gene>
    <name evidence="2" type="ORF">IC610_19400</name>
</gene>
<feature type="transmembrane region" description="Helical" evidence="1">
    <location>
        <begin position="33"/>
        <end position="51"/>
    </location>
</feature>
<dbReference type="RefSeq" id="WP_191738459.1">
    <property type="nucleotide sequence ID" value="NZ_JACYFS010000012.1"/>
</dbReference>
<keyword evidence="3" id="KW-1185">Reference proteome</keyword>